<dbReference type="VEuPathDB" id="FungiDB:SCHCODRAFT_02684780"/>
<dbReference type="eggNOG" id="KOG3096">
    <property type="taxonomic scope" value="Eukaryota"/>
</dbReference>
<sequence>MATSTTPYAYEIFDSLPYFDKDLETLPELRDKVDSEIAKEMGKRDVIHPKVPPEFELFKGKPLLKAELTRIESHKPFPSLDTLRYQLPAPTSMPATDEEWKKALDNAHAQLEHQRTRQTNVSLLQTYGANAWRIHNYLLETTAKNAEKALEELKEQITEVNRERKNTQTKLGEQITSLEHRYVELISSVLQIEMANVALEAEIERLTTREIELSGGA</sequence>
<dbReference type="GO" id="GO:0006397">
    <property type="term" value="P:mRNA processing"/>
    <property type="evidence" value="ECO:0007669"/>
    <property type="project" value="UniProtKB-KW"/>
</dbReference>
<dbReference type="GO" id="GO:0071011">
    <property type="term" value="C:precatalytic spliceosome"/>
    <property type="evidence" value="ECO:0007669"/>
    <property type="project" value="TreeGrafter"/>
</dbReference>
<comment type="similarity">
    <text evidence="2">Belongs to the SPF27 family.</text>
</comment>
<dbReference type="GO" id="GO:0071013">
    <property type="term" value="C:catalytic step 2 spliceosome"/>
    <property type="evidence" value="ECO:0007669"/>
    <property type="project" value="TreeGrafter"/>
</dbReference>
<evidence type="ECO:0000313" key="8">
    <source>
        <dbReference type="EMBL" id="EFJ03584.1"/>
    </source>
</evidence>
<evidence type="ECO:0000256" key="1">
    <source>
        <dbReference type="ARBA" id="ARBA00004123"/>
    </source>
</evidence>
<dbReference type="OMA" id="SAWQESI"/>
<dbReference type="InParanoid" id="D8PNB3"/>
<keyword evidence="9" id="KW-1185">Reference proteome</keyword>
<evidence type="ECO:0008006" key="10">
    <source>
        <dbReference type="Google" id="ProtNLM"/>
    </source>
</evidence>
<evidence type="ECO:0000256" key="5">
    <source>
        <dbReference type="ARBA" id="ARBA00023187"/>
    </source>
</evidence>
<evidence type="ECO:0000256" key="2">
    <source>
        <dbReference type="ARBA" id="ARBA00010788"/>
    </source>
</evidence>
<reference evidence="8 9" key="1">
    <citation type="journal article" date="2010" name="Nat. Biotechnol.">
        <title>Genome sequence of the model mushroom Schizophyllum commune.</title>
        <authorList>
            <person name="Ohm R.A."/>
            <person name="de Jong J.F."/>
            <person name="Lugones L.G."/>
            <person name="Aerts A."/>
            <person name="Kothe E."/>
            <person name="Stajich J.E."/>
            <person name="de Vries R.P."/>
            <person name="Record E."/>
            <person name="Levasseur A."/>
            <person name="Baker S.E."/>
            <person name="Bartholomew K.A."/>
            <person name="Coutinho P.M."/>
            <person name="Erdmann S."/>
            <person name="Fowler T.J."/>
            <person name="Gathman A.C."/>
            <person name="Lombard V."/>
            <person name="Henrissat B."/>
            <person name="Knabe N."/>
            <person name="Kuees U."/>
            <person name="Lilly W.W."/>
            <person name="Lindquist E."/>
            <person name="Lucas S."/>
            <person name="Magnuson J.K."/>
            <person name="Piumi F."/>
            <person name="Raudaskoski M."/>
            <person name="Salamov A."/>
            <person name="Schmutz J."/>
            <person name="Schwarze F.W.M.R."/>
            <person name="vanKuyk P.A."/>
            <person name="Horton J.S."/>
            <person name="Grigoriev I.V."/>
            <person name="Woesten H.A.B."/>
        </authorList>
    </citation>
    <scope>NUCLEOTIDE SEQUENCE [LARGE SCALE GENOMIC DNA]</scope>
    <source>
        <strain evidence="9">H4-8 / FGSC 9210</strain>
    </source>
</reference>
<dbReference type="HOGENOM" id="CLU_082523_1_0_1"/>
<dbReference type="GeneID" id="9589739"/>
<keyword evidence="5" id="KW-0508">mRNA splicing</keyword>
<feature type="coiled-coil region" evidence="7">
    <location>
        <begin position="136"/>
        <end position="209"/>
    </location>
</feature>
<keyword evidence="4" id="KW-0747">Spliceosome</keyword>
<name>D8PNB3_SCHCM</name>
<evidence type="ECO:0000256" key="3">
    <source>
        <dbReference type="ARBA" id="ARBA00022664"/>
    </source>
</evidence>
<dbReference type="OrthoDB" id="205794at2759"/>
<dbReference type="PANTHER" id="PTHR13296">
    <property type="entry name" value="BCAS2 PROTEIN"/>
    <property type="match status" value="1"/>
</dbReference>
<evidence type="ECO:0000256" key="6">
    <source>
        <dbReference type="ARBA" id="ARBA00023242"/>
    </source>
</evidence>
<dbReference type="AlphaFoldDB" id="D8PNB3"/>
<dbReference type="Pfam" id="PF05700">
    <property type="entry name" value="BCAS2"/>
    <property type="match status" value="1"/>
</dbReference>
<dbReference type="EMBL" id="GL377302">
    <property type="protein sequence ID" value="EFJ03584.1"/>
    <property type="molecule type" value="Genomic_DNA"/>
</dbReference>
<accession>D8PNB3</accession>
<dbReference type="InterPro" id="IPR008409">
    <property type="entry name" value="SPF27"/>
</dbReference>
<dbReference type="PANTHER" id="PTHR13296:SF0">
    <property type="entry name" value="PRE-MRNA-SPLICING FACTOR SPF27"/>
    <property type="match status" value="1"/>
</dbReference>
<protein>
    <recommendedName>
        <fullName evidence="10">Breast carcinoma amplified sequence 2</fullName>
    </recommendedName>
</protein>
<proteinExistence type="inferred from homology"/>
<dbReference type="KEGG" id="scm:SCHCO_02684780"/>
<dbReference type="RefSeq" id="XP_003038486.1">
    <property type="nucleotide sequence ID" value="XM_003038440.1"/>
</dbReference>
<keyword evidence="7" id="KW-0175">Coiled coil</keyword>
<organism evidence="9">
    <name type="scientific">Schizophyllum commune (strain H4-8 / FGSC 9210)</name>
    <name type="common">Split gill fungus</name>
    <dbReference type="NCBI Taxonomy" id="578458"/>
    <lineage>
        <taxon>Eukaryota</taxon>
        <taxon>Fungi</taxon>
        <taxon>Dikarya</taxon>
        <taxon>Basidiomycota</taxon>
        <taxon>Agaricomycotina</taxon>
        <taxon>Agaricomycetes</taxon>
        <taxon>Agaricomycetidae</taxon>
        <taxon>Agaricales</taxon>
        <taxon>Schizophyllaceae</taxon>
        <taxon>Schizophyllum</taxon>
    </lineage>
</organism>
<dbReference type="GO" id="GO:0000974">
    <property type="term" value="C:Prp19 complex"/>
    <property type="evidence" value="ECO:0007669"/>
    <property type="project" value="TreeGrafter"/>
</dbReference>
<dbReference type="GO" id="GO:0008380">
    <property type="term" value="P:RNA splicing"/>
    <property type="evidence" value="ECO:0007669"/>
    <property type="project" value="UniProtKB-KW"/>
</dbReference>
<evidence type="ECO:0000256" key="7">
    <source>
        <dbReference type="SAM" id="Coils"/>
    </source>
</evidence>
<evidence type="ECO:0000256" key="4">
    <source>
        <dbReference type="ARBA" id="ARBA00022728"/>
    </source>
</evidence>
<keyword evidence="3" id="KW-0507">mRNA processing</keyword>
<keyword evidence="6" id="KW-0539">Nucleus</keyword>
<dbReference type="Proteomes" id="UP000007431">
    <property type="component" value="Unassembled WGS sequence"/>
</dbReference>
<comment type="subcellular location">
    <subcellularLocation>
        <location evidence="1">Nucleus</location>
    </subcellularLocation>
</comment>
<dbReference type="STRING" id="578458.D8PNB3"/>
<evidence type="ECO:0000313" key="9">
    <source>
        <dbReference type="Proteomes" id="UP000007431"/>
    </source>
</evidence>
<gene>
    <name evidence="8" type="ORF">SCHCODRAFT_72875</name>
</gene>